<evidence type="ECO:0000313" key="3">
    <source>
        <dbReference type="EMBL" id="KAJ8890762.1"/>
    </source>
</evidence>
<dbReference type="Pfam" id="PF16087">
    <property type="entry name" value="DUF4817"/>
    <property type="match status" value="1"/>
</dbReference>
<keyword evidence="4" id="KW-1185">Reference proteome</keyword>
<comment type="caution">
    <text evidence="3">The sequence shown here is derived from an EMBL/GenBank/DDBJ whole genome shotgun (WGS) entry which is preliminary data.</text>
</comment>
<proteinExistence type="predicted"/>
<name>A0ABQ9I282_9NEOP</name>
<sequence length="145" mass="16836">MNKYTLAELADMYLVYGAAQSCGRRTHIMYSVMYPRRQVPHQSTFAAIDQRLRDPGTVAIWKHDSRRGRHSLKRSSLPQQKRHYPPAPEPLPTQWMPTKVLQFGLFFFVTTSSLSPAAGPDDYPRLQFARRYLQQCNMQQCFSVI</sequence>
<dbReference type="EMBL" id="JARBHB010000003">
    <property type="protein sequence ID" value="KAJ8890762.1"/>
    <property type="molecule type" value="Genomic_DNA"/>
</dbReference>
<evidence type="ECO:0000259" key="2">
    <source>
        <dbReference type="Pfam" id="PF16087"/>
    </source>
</evidence>
<feature type="region of interest" description="Disordered" evidence="1">
    <location>
        <begin position="66"/>
        <end position="89"/>
    </location>
</feature>
<evidence type="ECO:0000256" key="1">
    <source>
        <dbReference type="SAM" id="MobiDB-lite"/>
    </source>
</evidence>
<evidence type="ECO:0000313" key="4">
    <source>
        <dbReference type="Proteomes" id="UP001159363"/>
    </source>
</evidence>
<organism evidence="3 4">
    <name type="scientific">Dryococelus australis</name>
    <dbReference type="NCBI Taxonomy" id="614101"/>
    <lineage>
        <taxon>Eukaryota</taxon>
        <taxon>Metazoa</taxon>
        <taxon>Ecdysozoa</taxon>
        <taxon>Arthropoda</taxon>
        <taxon>Hexapoda</taxon>
        <taxon>Insecta</taxon>
        <taxon>Pterygota</taxon>
        <taxon>Neoptera</taxon>
        <taxon>Polyneoptera</taxon>
        <taxon>Phasmatodea</taxon>
        <taxon>Verophasmatodea</taxon>
        <taxon>Anareolatae</taxon>
        <taxon>Phasmatidae</taxon>
        <taxon>Eurycanthinae</taxon>
        <taxon>Dryococelus</taxon>
    </lineage>
</organism>
<dbReference type="Proteomes" id="UP001159363">
    <property type="component" value="Chromosome 3"/>
</dbReference>
<dbReference type="PROSITE" id="PS51257">
    <property type="entry name" value="PROKAR_LIPOPROTEIN"/>
    <property type="match status" value="1"/>
</dbReference>
<feature type="domain" description="DUF4817" evidence="2">
    <location>
        <begin position="5"/>
        <end position="59"/>
    </location>
</feature>
<reference evidence="3 4" key="1">
    <citation type="submission" date="2023-02" db="EMBL/GenBank/DDBJ databases">
        <title>LHISI_Scaffold_Assembly.</title>
        <authorList>
            <person name="Stuart O.P."/>
            <person name="Cleave R."/>
            <person name="Magrath M.J.L."/>
            <person name="Mikheyev A.S."/>
        </authorList>
    </citation>
    <scope>NUCLEOTIDE SEQUENCE [LARGE SCALE GENOMIC DNA]</scope>
    <source>
        <strain evidence="3">Daus_M_001</strain>
        <tissue evidence="3">Leg muscle</tissue>
    </source>
</reference>
<protein>
    <recommendedName>
        <fullName evidence="2">DUF4817 domain-containing protein</fullName>
    </recommendedName>
</protein>
<accession>A0ABQ9I282</accession>
<gene>
    <name evidence="3" type="ORF">PR048_010271</name>
</gene>
<dbReference type="InterPro" id="IPR032135">
    <property type="entry name" value="DUF4817"/>
</dbReference>